<evidence type="ECO:0000313" key="14">
    <source>
        <dbReference type="Proteomes" id="UP000580250"/>
    </source>
</evidence>
<feature type="domain" description="Protein kinase" evidence="12">
    <location>
        <begin position="71"/>
        <end position="291"/>
    </location>
</feature>
<dbReference type="GO" id="GO:0035556">
    <property type="term" value="P:intracellular signal transduction"/>
    <property type="evidence" value="ECO:0007669"/>
    <property type="project" value="TreeGrafter"/>
</dbReference>
<comment type="caution">
    <text evidence="13">The sequence shown here is derived from an EMBL/GenBank/DDBJ whole genome shotgun (WGS) entry which is preliminary data.</text>
</comment>
<dbReference type="FunFam" id="3.30.200.20:FF:000003">
    <property type="entry name" value="Non-specific serine/threonine protein kinase"/>
    <property type="match status" value="1"/>
</dbReference>
<dbReference type="PROSITE" id="PS00108">
    <property type="entry name" value="PROTEIN_KINASE_ST"/>
    <property type="match status" value="1"/>
</dbReference>
<feature type="region of interest" description="Disordered" evidence="11">
    <location>
        <begin position="366"/>
        <end position="388"/>
    </location>
</feature>
<feature type="region of interest" description="Disordered" evidence="11">
    <location>
        <begin position="846"/>
        <end position="875"/>
    </location>
</feature>
<evidence type="ECO:0000256" key="7">
    <source>
        <dbReference type="ARBA" id="ARBA00038181"/>
    </source>
</evidence>
<dbReference type="PROSITE" id="PS00107">
    <property type="entry name" value="PROTEIN_KINASE_ATP"/>
    <property type="match status" value="1"/>
</dbReference>
<protein>
    <recommendedName>
        <fullName evidence="1">non-specific serine/threonine protein kinase</fullName>
        <ecNumber evidence="1">2.7.11.1</ecNumber>
    </recommendedName>
</protein>
<evidence type="ECO:0000256" key="1">
    <source>
        <dbReference type="ARBA" id="ARBA00012513"/>
    </source>
</evidence>
<dbReference type="EC" id="2.7.11.1" evidence="1"/>
<dbReference type="SMART" id="SM00220">
    <property type="entry name" value="S_TKc"/>
    <property type="match status" value="1"/>
</dbReference>
<keyword evidence="5" id="KW-0418">Kinase</keyword>
<evidence type="ECO:0000256" key="10">
    <source>
        <dbReference type="PROSITE-ProRule" id="PRU10141"/>
    </source>
</evidence>
<dbReference type="PANTHER" id="PTHR24346">
    <property type="entry name" value="MAP/MICROTUBULE AFFINITY-REGULATING KINASE"/>
    <property type="match status" value="1"/>
</dbReference>
<comment type="catalytic activity">
    <reaction evidence="9">
        <text>L-seryl-[protein] + ATP = O-phospho-L-seryl-[protein] + ADP + H(+)</text>
        <dbReference type="Rhea" id="RHEA:17989"/>
        <dbReference type="Rhea" id="RHEA-COMP:9863"/>
        <dbReference type="Rhea" id="RHEA-COMP:11604"/>
        <dbReference type="ChEBI" id="CHEBI:15378"/>
        <dbReference type="ChEBI" id="CHEBI:29999"/>
        <dbReference type="ChEBI" id="CHEBI:30616"/>
        <dbReference type="ChEBI" id="CHEBI:83421"/>
        <dbReference type="ChEBI" id="CHEBI:456216"/>
        <dbReference type="EC" id="2.7.11.1"/>
    </reaction>
</comment>
<dbReference type="Pfam" id="PF23312">
    <property type="entry name" value="UBA_SIK3"/>
    <property type="match status" value="1"/>
</dbReference>
<feature type="region of interest" description="Disordered" evidence="11">
    <location>
        <begin position="536"/>
        <end position="565"/>
    </location>
</feature>
<dbReference type="GO" id="GO:0050321">
    <property type="term" value="F:tau-protein kinase activity"/>
    <property type="evidence" value="ECO:0007669"/>
    <property type="project" value="TreeGrafter"/>
</dbReference>
<name>A0A6V7WKP5_MELEN</name>
<feature type="region of interest" description="Disordered" evidence="11">
    <location>
        <begin position="1"/>
        <end position="38"/>
    </location>
</feature>
<evidence type="ECO:0000256" key="5">
    <source>
        <dbReference type="ARBA" id="ARBA00022777"/>
    </source>
</evidence>
<dbReference type="GO" id="GO:0005524">
    <property type="term" value="F:ATP binding"/>
    <property type="evidence" value="ECO:0007669"/>
    <property type="project" value="UniProtKB-UniRule"/>
</dbReference>
<dbReference type="FunFam" id="1.10.510.10:FF:000002">
    <property type="entry name" value="Non-specific serine/threonine protein kinase"/>
    <property type="match status" value="1"/>
</dbReference>
<dbReference type="InterPro" id="IPR057380">
    <property type="entry name" value="UBA_SIK1/2/3"/>
</dbReference>
<reference evidence="13 14" key="1">
    <citation type="submission" date="2020-08" db="EMBL/GenBank/DDBJ databases">
        <authorList>
            <person name="Koutsovoulos G."/>
            <person name="Danchin GJ E."/>
        </authorList>
    </citation>
    <scope>NUCLEOTIDE SEQUENCE [LARGE SCALE GENOMIC DNA]</scope>
</reference>
<dbReference type="GO" id="GO:0005737">
    <property type="term" value="C:cytoplasm"/>
    <property type="evidence" value="ECO:0007669"/>
    <property type="project" value="TreeGrafter"/>
</dbReference>
<keyword evidence="6 10" id="KW-0067">ATP-binding</keyword>
<evidence type="ECO:0000256" key="6">
    <source>
        <dbReference type="ARBA" id="ARBA00022840"/>
    </source>
</evidence>
<dbReference type="GO" id="GO:0000226">
    <property type="term" value="P:microtubule cytoskeleton organization"/>
    <property type="evidence" value="ECO:0007669"/>
    <property type="project" value="TreeGrafter"/>
</dbReference>
<dbReference type="InterPro" id="IPR017441">
    <property type="entry name" value="Protein_kinase_ATP_BS"/>
</dbReference>
<keyword evidence="4 10" id="KW-0547">Nucleotide-binding</keyword>
<dbReference type="Gene3D" id="1.10.510.10">
    <property type="entry name" value="Transferase(Phosphotransferase) domain 1"/>
    <property type="match status" value="1"/>
</dbReference>
<dbReference type="InterPro" id="IPR000719">
    <property type="entry name" value="Prot_kinase_dom"/>
</dbReference>
<dbReference type="Proteomes" id="UP000580250">
    <property type="component" value="Unassembled WGS sequence"/>
</dbReference>
<evidence type="ECO:0000256" key="4">
    <source>
        <dbReference type="ARBA" id="ARBA00022741"/>
    </source>
</evidence>
<evidence type="ECO:0000313" key="13">
    <source>
        <dbReference type="EMBL" id="CAD2187584.1"/>
    </source>
</evidence>
<keyword evidence="2" id="KW-0723">Serine/threonine-protein kinase</keyword>
<evidence type="ECO:0000256" key="2">
    <source>
        <dbReference type="ARBA" id="ARBA00022527"/>
    </source>
</evidence>
<evidence type="ECO:0000256" key="8">
    <source>
        <dbReference type="ARBA" id="ARBA00047899"/>
    </source>
</evidence>
<dbReference type="EMBL" id="CAJEWN010000646">
    <property type="protein sequence ID" value="CAD2187584.1"/>
    <property type="molecule type" value="Genomic_DNA"/>
</dbReference>
<evidence type="ECO:0000259" key="12">
    <source>
        <dbReference type="PROSITE" id="PS50011"/>
    </source>
</evidence>
<comment type="catalytic activity">
    <reaction evidence="8">
        <text>L-threonyl-[protein] + ATP = O-phospho-L-threonyl-[protein] + ADP + H(+)</text>
        <dbReference type="Rhea" id="RHEA:46608"/>
        <dbReference type="Rhea" id="RHEA-COMP:11060"/>
        <dbReference type="Rhea" id="RHEA-COMP:11605"/>
        <dbReference type="ChEBI" id="CHEBI:15378"/>
        <dbReference type="ChEBI" id="CHEBI:30013"/>
        <dbReference type="ChEBI" id="CHEBI:30616"/>
        <dbReference type="ChEBI" id="CHEBI:61977"/>
        <dbReference type="ChEBI" id="CHEBI:456216"/>
        <dbReference type="EC" id="2.7.11.1"/>
    </reaction>
</comment>
<proteinExistence type="inferred from homology"/>
<evidence type="ECO:0000256" key="11">
    <source>
        <dbReference type="SAM" id="MobiDB-lite"/>
    </source>
</evidence>
<accession>A0A6V7WKP5</accession>
<dbReference type="Gene3D" id="3.30.200.20">
    <property type="entry name" value="Phosphorylase Kinase, domain 1"/>
    <property type="match status" value="1"/>
</dbReference>
<dbReference type="PROSITE" id="PS50011">
    <property type="entry name" value="PROTEIN_KINASE_DOM"/>
    <property type="match status" value="1"/>
</dbReference>
<sequence length="1036" mass="116089">MVQQQQKQKSLVGEQPNNNPNNNSETAPLGDDKYQQSKTQIKQPLTCINENIPQKEMTTTQRPETIKVGFYEVGRTIGKGNYAVVKLAKHRITKTEVAIKIVDKRRLDANNLAKIYREIEVLKRLRHPHIVRLYQVMETNNMLYLIISAVDYLHNINIVHRDLKAENLLLDSTFQIKLADFGFSNFFSRNDTLDTFCGSPPYAAPEVFEGKRYAGPEIDIWSLGVILYVMVCGALPFEGANLQLLKERVLSGRIRIPYFMSSDCENLIRRMLTVDARKRPTIEQIKQHRWMHSNDFNLKYQTLFDLAKSSTEGISKNLNDLHPQILRLMNNIGIETAKIKNSLLADAYDNLQAIYLLLLERLQQRGSPSLSPNQSGNQINTQTQQPPINQEATKIPDETNEQNVKTVNAPSVTTTVVPNINPQNGKAPTLILVCVRQTKFYRRFFPLPTNVTRGAKVRRQSDGVTIVGGGPMICQCCCCLASFKQNSKNLLQNGLIPLEIKTGFPLITQPSIPQSSTNPELQGVLEAQQQQFRQQQLDQRQVVPPSTSDYESENCCSSSSAAGSSLSRQSTIGTINSFDEGIIDETNNSGLLMFANAAIHGNLQTTGYGLLQHINHCHEPLPAFDSQLSQDPLFSSQSSNNSANAFRMGSSSSNGKTPIEDTHFIHSISCTMLLFQFKYRRCWWGTGSNLMKHVQLHPHCGGTSGRFQHRHIGINHQHYHQNQRHQHLLKPYFYPQQQPQTNSARPAAENENNQNGINNPAFHQLFIFGGENLRISDNSIGTAPLPFPTGNLGERNRAMEGLHRPQNNNGIPLHNQFRGMRLSTGLASLAKTLPIAIGVNTSPILSSNTSSTSTSTNSQQSSPLSSQTPSPAENRQKFSNVRQALGCLPKRISLPENLQFQPQILLNLKQSIHVEKQLTSNPSDVGTSSPSSELITVYEKPVLKASRLQQQYQHQQQQKRKAARMQLLRQQSHLAQKQNTSSISCQNIEGIQSPDFSSFSPNIKIENNNLIEEINSPEILNSEIPPPLIEEIMDTS</sequence>
<dbReference type="InterPro" id="IPR011009">
    <property type="entry name" value="Kinase-like_dom_sf"/>
</dbReference>
<feature type="compositionally biased region" description="Low complexity" evidence="11">
    <location>
        <begin position="846"/>
        <end position="870"/>
    </location>
</feature>
<evidence type="ECO:0000256" key="3">
    <source>
        <dbReference type="ARBA" id="ARBA00022679"/>
    </source>
</evidence>
<comment type="similarity">
    <text evidence="7">Belongs to the protein kinase superfamily. CAMK Ser/Thr protein kinase family. Smok subfamily.</text>
</comment>
<dbReference type="Pfam" id="PF00069">
    <property type="entry name" value="Pkinase"/>
    <property type="match status" value="1"/>
</dbReference>
<gene>
    <name evidence="13" type="ORF">MENT_LOCUS40181</name>
</gene>
<keyword evidence="3" id="KW-0808">Transferase</keyword>
<organism evidence="13 14">
    <name type="scientific">Meloidogyne enterolobii</name>
    <name type="common">Root-knot nematode worm</name>
    <name type="synonym">Meloidogyne mayaguensis</name>
    <dbReference type="NCBI Taxonomy" id="390850"/>
    <lineage>
        <taxon>Eukaryota</taxon>
        <taxon>Metazoa</taxon>
        <taxon>Ecdysozoa</taxon>
        <taxon>Nematoda</taxon>
        <taxon>Chromadorea</taxon>
        <taxon>Rhabditida</taxon>
        <taxon>Tylenchina</taxon>
        <taxon>Tylenchomorpha</taxon>
        <taxon>Tylenchoidea</taxon>
        <taxon>Meloidogynidae</taxon>
        <taxon>Meloidogyninae</taxon>
        <taxon>Meloidogyne</taxon>
    </lineage>
</organism>
<feature type="compositionally biased region" description="Low complexity" evidence="11">
    <location>
        <begin position="553"/>
        <end position="565"/>
    </location>
</feature>
<dbReference type="OrthoDB" id="193931at2759"/>
<dbReference type="AlphaFoldDB" id="A0A6V7WKP5"/>
<dbReference type="SUPFAM" id="SSF56112">
    <property type="entry name" value="Protein kinase-like (PK-like)"/>
    <property type="match status" value="1"/>
</dbReference>
<evidence type="ECO:0000256" key="9">
    <source>
        <dbReference type="ARBA" id="ARBA00048679"/>
    </source>
</evidence>
<feature type="binding site" evidence="10">
    <location>
        <position position="100"/>
    </location>
    <ligand>
        <name>ATP</name>
        <dbReference type="ChEBI" id="CHEBI:30616"/>
    </ligand>
</feature>
<dbReference type="PANTHER" id="PTHR24346:SF74">
    <property type="entry name" value="PROTEIN KINASE DOMAIN-CONTAINING PROTEIN"/>
    <property type="match status" value="1"/>
</dbReference>
<dbReference type="InterPro" id="IPR008271">
    <property type="entry name" value="Ser/Thr_kinase_AS"/>
</dbReference>